<dbReference type="AlphaFoldDB" id="K9UPQ9"/>
<dbReference type="EMBL" id="CP003600">
    <property type="protein sequence ID" value="AFY96678.1"/>
    <property type="molecule type" value="Genomic_DNA"/>
</dbReference>
<evidence type="ECO:0000313" key="2">
    <source>
        <dbReference type="Proteomes" id="UP000010366"/>
    </source>
</evidence>
<dbReference type="KEGG" id="cmp:Cha6605_5827"/>
<keyword evidence="2" id="KW-1185">Reference proteome</keyword>
<proteinExistence type="predicted"/>
<protein>
    <submittedName>
        <fullName evidence="1">Uncharacterized protein</fullName>
    </submittedName>
</protein>
<sequence length="34" mass="3591">MGAGRGNLLSTVDRSIVILTQVASYIRKVVMGKG</sequence>
<evidence type="ECO:0000313" key="1">
    <source>
        <dbReference type="EMBL" id="AFY96678.1"/>
    </source>
</evidence>
<name>K9UPQ9_CHAP6</name>
<dbReference type="Proteomes" id="UP000010366">
    <property type="component" value="Chromosome"/>
</dbReference>
<reference evidence="1 2" key="1">
    <citation type="submission" date="2012-05" db="EMBL/GenBank/DDBJ databases">
        <title>Finished chromosome of genome of Chamaesiphon sp. PCC 6605.</title>
        <authorList>
            <consortium name="US DOE Joint Genome Institute"/>
            <person name="Gugger M."/>
            <person name="Coursin T."/>
            <person name="Rippka R."/>
            <person name="Tandeau De Marsac N."/>
            <person name="Huntemann M."/>
            <person name="Wei C.-L."/>
            <person name="Han J."/>
            <person name="Detter J.C."/>
            <person name="Han C."/>
            <person name="Tapia R."/>
            <person name="Chen A."/>
            <person name="Kyrpides N."/>
            <person name="Mavromatis K."/>
            <person name="Markowitz V."/>
            <person name="Szeto E."/>
            <person name="Ivanova N."/>
            <person name="Pagani I."/>
            <person name="Pati A."/>
            <person name="Goodwin L."/>
            <person name="Nordberg H.P."/>
            <person name="Cantor M.N."/>
            <person name="Hua S.X."/>
            <person name="Woyke T."/>
            <person name="Kerfeld C.A."/>
        </authorList>
    </citation>
    <scope>NUCLEOTIDE SEQUENCE [LARGE SCALE GENOMIC DNA]</scope>
    <source>
        <strain evidence="2">ATCC 27169 / PCC 6605</strain>
    </source>
</reference>
<dbReference type="HOGENOM" id="CLU_3372815_0_0_3"/>
<accession>K9UPQ9</accession>
<gene>
    <name evidence="1" type="ORF">Cha6605_5827</name>
</gene>
<organism evidence="1 2">
    <name type="scientific">Chamaesiphon minutus (strain ATCC 27169 / PCC 6605)</name>
    <dbReference type="NCBI Taxonomy" id="1173020"/>
    <lineage>
        <taxon>Bacteria</taxon>
        <taxon>Bacillati</taxon>
        <taxon>Cyanobacteriota</taxon>
        <taxon>Cyanophyceae</taxon>
        <taxon>Gomontiellales</taxon>
        <taxon>Chamaesiphonaceae</taxon>
        <taxon>Chamaesiphon</taxon>
    </lineage>
</organism>